<comment type="function">
    <text evidence="3">CoA transferase having broad substrate specificity for short-chain acyl-CoA thioesters with the activity decreasing when the length of the carboxylic acid chain exceeds four carbons.</text>
</comment>
<keyword evidence="2 3" id="KW-0808">Transferase</keyword>
<dbReference type="InterPro" id="IPR004165">
    <property type="entry name" value="CoA_trans_fam_I"/>
</dbReference>
<dbReference type="GeneID" id="97002039"/>
<keyword evidence="6" id="KW-1185">Reference proteome</keyword>
<gene>
    <name evidence="5" type="ORF">BgramDRAFT_4863</name>
</gene>
<dbReference type="Proteomes" id="UP000005045">
    <property type="component" value="Unassembled WGS sequence"/>
</dbReference>
<evidence type="ECO:0000256" key="3">
    <source>
        <dbReference type="PIRNR" id="PIRNR000858"/>
    </source>
</evidence>
<dbReference type="PANTHER" id="PTHR43293">
    <property type="entry name" value="ACETATE COA-TRANSFERASE YDIF"/>
    <property type="match status" value="1"/>
</dbReference>
<comment type="catalytic activity">
    <reaction evidence="3">
        <text>an acyl-CoA + acetate = a carboxylate + acetyl-CoA</text>
        <dbReference type="Rhea" id="RHEA:13381"/>
        <dbReference type="ChEBI" id="CHEBI:29067"/>
        <dbReference type="ChEBI" id="CHEBI:30089"/>
        <dbReference type="ChEBI" id="CHEBI:57288"/>
        <dbReference type="ChEBI" id="CHEBI:58342"/>
        <dbReference type="EC" id="2.8.3.8"/>
    </reaction>
</comment>
<protein>
    <recommendedName>
        <fullName evidence="3">Acetate CoA-transferase YdiF</fullName>
        <ecNumber evidence="3">2.8.3.8</ecNumber>
    </recommendedName>
</protein>
<dbReference type="GO" id="GO:0008775">
    <property type="term" value="F:acetate CoA-transferase activity"/>
    <property type="evidence" value="ECO:0007669"/>
    <property type="project" value="UniProtKB-EC"/>
</dbReference>
<dbReference type="AlphaFoldDB" id="B1G6A4"/>
<evidence type="ECO:0000256" key="2">
    <source>
        <dbReference type="ARBA" id="ARBA00022679"/>
    </source>
</evidence>
<dbReference type="SMART" id="SM00882">
    <property type="entry name" value="CoA_trans"/>
    <property type="match status" value="1"/>
</dbReference>
<accession>B1G6A4</accession>
<organism evidence="5 6">
    <name type="scientific">Paraburkholderia graminis (strain ATCC 700544 / DSM 17151 / LMG 18924 / NCIMB 13744 / C4D1M)</name>
    <dbReference type="NCBI Taxonomy" id="396598"/>
    <lineage>
        <taxon>Bacteria</taxon>
        <taxon>Pseudomonadati</taxon>
        <taxon>Pseudomonadota</taxon>
        <taxon>Betaproteobacteria</taxon>
        <taxon>Burkholderiales</taxon>
        <taxon>Burkholderiaceae</taxon>
        <taxon>Paraburkholderia</taxon>
    </lineage>
</organism>
<dbReference type="SUPFAM" id="SSF100950">
    <property type="entry name" value="NagB/RpiA/CoA transferase-like"/>
    <property type="match status" value="2"/>
</dbReference>
<evidence type="ECO:0000256" key="4">
    <source>
        <dbReference type="PIRSR" id="PIRSR000858-1"/>
    </source>
</evidence>
<reference evidence="5 6" key="1">
    <citation type="submission" date="2008-03" db="EMBL/GenBank/DDBJ databases">
        <title>Sequencing of the draft genome and assembly of Burkholderia graminis C4D1M.</title>
        <authorList>
            <consortium name="US DOE Joint Genome Institute (JGI-PGF)"/>
            <person name="Copeland A."/>
            <person name="Lucas S."/>
            <person name="Lapidus A."/>
            <person name="Glavina del Rio T."/>
            <person name="Dalin E."/>
            <person name="Tice H."/>
            <person name="Bruce D."/>
            <person name="Goodwin L."/>
            <person name="Pitluck S."/>
            <person name="Larimer F."/>
            <person name="Land M.L."/>
            <person name="Hauser L."/>
            <person name="Tiedje J."/>
            <person name="Richardson P."/>
        </authorList>
    </citation>
    <scope>NUCLEOTIDE SEQUENCE [LARGE SCALE GENOMIC DNA]</scope>
    <source>
        <strain evidence="6">ATCC 700544 / DSM 17151 / LMG 18924 / NCIMB 13744 / C4D1M</strain>
    </source>
</reference>
<dbReference type="InterPro" id="IPR037171">
    <property type="entry name" value="NagB/RpiA_transferase-like"/>
</dbReference>
<dbReference type="InterPro" id="IPR014388">
    <property type="entry name" value="3-oxoacid_CoA-transferase"/>
</dbReference>
<feature type="active site" description="5-glutamyl coenzyme A thioester intermediate" evidence="4">
    <location>
        <position position="336"/>
    </location>
</feature>
<dbReference type="GO" id="GO:0046952">
    <property type="term" value="P:ketone body catabolic process"/>
    <property type="evidence" value="ECO:0007669"/>
    <property type="project" value="InterPro"/>
</dbReference>
<evidence type="ECO:0000256" key="1">
    <source>
        <dbReference type="ARBA" id="ARBA00007154"/>
    </source>
</evidence>
<dbReference type="RefSeq" id="WP_006051435.1">
    <property type="nucleotide sequence ID" value="NZ_ABLD01000018.1"/>
</dbReference>
<name>B1G6A4_PARG4</name>
<dbReference type="Gene3D" id="3.40.1080.10">
    <property type="entry name" value="Glutaconate Coenzyme A-transferase"/>
    <property type="match status" value="2"/>
</dbReference>
<dbReference type="EC" id="2.8.3.8" evidence="3"/>
<sequence>MNMSKVVTARQAVESIRDGQTVASVGVIGWVVPDATLAALGKRFEDTGTPRNLTFYFPCGTGDAVGIKGMDHVAREGLMKRIVAGSYINPIDPRTGKRPALMQLIQENRIEAYSWPIGASMHWLREVARKSPGYVTRIGVGTYADPAQGGGKFTARCTDDLIQKITLNGEECLFYPTWPIDVAIIRASSADEFGNLSFEDEPLVSSGLALALAAKASGGRVIAQVRRIVGRGERPATQVRLPGIFVDSIVVDAEMMMTTGTPYDRNYLVSAGDRHVFPSIPFGPDKVIARRAALEVRKRELGIFGFGAAADIPLILAEQGLIDPQTGSEDYWFTTEHGSYGGIVMNGWQFSANLHPSALLDGLQQFDVIDGGLCEFAALAFAEYDSHGSVNVSKFGRANPGAGGFTDIAANAKRLVFTGTFTTGGLDVDYANGRMNIRREGKVSKFVRDAQSITYSVRNGVARGQSALIVTERAVFEATNDGLVLREIAPGIDVRRDVLDHMAFAPALILDPLPLMDAALLQPGVQAGADLDETALGEHEVS</sequence>
<proteinExistence type="inferred from homology"/>
<evidence type="ECO:0000313" key="6">
    <source>
        <dbReference type="Proteomes" id="UP000005045"/>
    </source>
</evidence>
<comment type="caution">
    <text evidence="5">The sequence shown here is derived from an EMBL/GenBank/DDBJ whole genome shotgun (WGS) entry which is preliminary data.</text>
</comment>
<comment type="similarity">
    <text evidence="1 3">Belongs to the 3-oxoacid CoA-transferase family.</text>
</comment>
<dbReference type="PANTHER" id="PTHR43293:SF1">
    <property type="entry name" value="ACETATE COA-TRANSFERASE YDIF"/>
    <property type="match status" value="1"/>
</dbReference>
<dbReference type="PIRSF" id="PIRSF000858">
    <property type="entry name" value="SCOT-t"/>
    <property type="match status" value="1"/>
</dbReference>
<evidence type="ECO:0000313" key="5">
    <source>
        <dbReference type="EMBL" id="EDT08441.1"/>
    </source>
</evidence>
<dbReference type="EMBL" id="ABLD01000018">
    <property type="protein sequence ID" value="EDT08441.1"/>
    <property type="molecule type" value="Genomic_DNA"/>
</dbReference>
<dbReference type="Pfam" id="PF01144">
    <property type="entry name" value="CoA_trans"/>
    <property type="match status" value="1"/>
</dbReference>